<dbReference type="Pfam" id="PF13472">
    <property type="entry name" value="Lipase_GDSL_2"/>
    <property type="match status" value="1"/>
</dbReference>
<dbReference type="STRING" id="1184151.AW736_17420"/>
<dbReference type="Proteomes" id="UP000078486">
    <property type="component" value="Unassembled WGS sequence"/>
</dbReference>
<accession>A0A178IFL5</accession>
<sequence length="236" mass="26332">MKHAARFALILALFTLHSSLFATSQLLTNLRAGKKQTVVTFGTSLTKGNRWFAPLQEILDREFPGQVTHFNGAGSGRNSAWGLQVLETNVLAHKPDCVFIEFAINDCVPRMKISADQSRQNMTTMIDRIRQALPDCEIILQITNPVVGKPKGDKSERVDQPAYEQIYRDLAKERGLLLIDNAPSWQKLLAEKGEAGFLKLVPDGVHPNNDGWRQIVLPNILKTLGINAEFGMRISE</sequence>
<evidence type="ECO:0000313" key="3">
    <source>
        <dbReference type="EMBL" id="OAM88802.1"/>
    </source>
</evidence>
<feature type="domain" description="SGNH hydrolase-type esterase" evidence="2">
    <location>
        <begin position="41"/>
        <end position="211"/>
    </location>
</feature>
<evidence type="ECO:0000259" key="2">
    <source>
        <dbReference type="Pfam" id="PF13472"/>
    </source>
</evidence>
<comment type="caution">
    <text evidence="3">The sequence shown here is derived from an EMBL/GenBank/DDBJ whole genome shotgun (WGS) entry which is preliminary data.</text>
</comment>
<dbReference type="InterPro" id="IPR013830">
    <property type="entry name" value="SGNH_hydro"/>
</dbReference>
<feature type="signal peptide" evidence="1">
    <location>
        <begin position="1"/>
        <end position="22"/>
    </location>
</feature>
<dbReference type="EMBL" id="LRRQ01000119">
    <property type="protein sequence ID" value="OAM88802.1"/>
    <property type="molecule type" value="Genomic_DNA"/>
</dbReference>
<name>A0A178IFL5_9BACT</name>
<feature type="chain" id="PRO_5008088762" description="SGNH hydrolase-type esterase domain-containing protein" evidence="1">
    <location>
        <begin position="23"/>
        <end position="236"/>
    </location>
</feature>
<reference evidence="3 4" key="1">
    <citation type="submission" date="2016-01" db="EMBL/GenBank/DDBJ databases">
        <title>High potential of lignocellulose degradation of a new Verrucomicrobia species.</title>
        <authorList>
            <person name="Wang Y."/>
            <person name="Shi Y."/>
            <person name="Qiu Z."/>
            <person name="Liu S."/>
            <person name="Yang H."/>
        </authorList>
    </citation>
    <scope>NUCLEOTIDE SEQUENCE [LARGE SCALE GENOMIC DNA]</scope>
    <source>
        <strain evidence="3 4">TSB47</strain>
    </source>
</reference>
<evidence type="ECO:0000313" key="4">
    <source>
        <dbReference type="Proteomes" id="UP000078486"/>
    </source>
</evidence>
<dbReference type="PANTHER" id="PTHR30383">
    <property type="entry name" value="THIOESTERASE 1/PROTEASE 1/LYSOPHOSPHOLIPASE L1"/>
    <property type="match status" value="1"/>
</dbReference>
<dbReference type="RefSeq" id="WP_084442400.1">
    <property type="nucleotide sequence ID" value="NZ_CP109796.1"/>
</dbReference>
<keyword evidence="1" id="KW-0732">Signal</keyword>
<dbReference type="CDD" id="cd00229">
    <property type="entry name" value="SGNH_hydrolase"/>
    <property type="match status" value="1"/>
</dbReference>
<dbReference type="GO" id="GO:0004622">
    <property type="term" value="F:phosphatidylcholine lysophospholipase activity"/>
    <property type="evidence" value="ECO:0007669"/>
    <property type="project" value="TreeGrafter"/>
</dbReference>
<dbReference type="SUPFAM" id="SSF52266">
    <property type="entry name" value="SGNH hydrolase"/>
    <property type="match status" value="1"/>
</dbReference>
<dbReference type="InterPro" id="IPR036514">
    <property type="entry name" value="SGNH_hydro_sf"/>
</dbReference>
<protein>
    <recommendedName>
        <fullName evidence="2">SGNH hydrolase-type esterase domain-containing protein</fullName>
    </recommendedName>
</protein>
<keyword evidence="4" id="KW-1185">Reference proteome</keyword>
<proteinExistence type="predicted"/>
<dbReference type="Gene3D" id="3.40.50.1110">
    <property type="entry name" value="SGNH hydrolase"/>
    <property type="match status" value="1"/>
</dbReference>
<gene>
    <name evidence="3" type="ORF">AW736_17420</name>
</gene>
<dbReference type="OrthoDB" id="194518at2"/>
<dbReference type="AlphaFoldDB" id="A0A178IFL5"/>
<evidence type="ECO:0000256" key="1">
    <source>
        <dbReference type="SAM" id="SignalP"/>
    </source>
</evidence>
<dbReference type="PANTHER" id="PTHR30383:SF5">
    <property type="entry name" value="SGNH HYDROLASE-TYPE ESTERASE DOMAIN-CONTAINING PROTEIN"/>
    <property type="match status" value="1"/>
</dbReference>
<organism evidence="3 4">
    <name type="scientific">Termitidicoccus mucosus</name>
    <dbReference type="NCBI Taxonomy" id="1184151"/>
    <lineage>
        <taxon>Bacteria</taxon>
        <taxon>Pseudomonadati</taxon>
        <taxon>Verrucomicrobiota</taxon>
        <taxon>Opitutia</taxon>
        <taxon>Opitutales</taxon>
        <taxon>Opitutaceae</taxon>
        <taxon>Termitidicoccus</taxon>
    </lineage>
</organism>
<dbReference type="InterPro" id="IPR051532">
    <property type="entry name" value="Ester_Hydrolysis_Enzymes"/>
</dbReference>